<organism evidence="2 3">
    <name type="scientific">Brassica oleracea var. oleracea</name>
    <dbReference type="NCBI Taxonomy" id="109376"/>
    <lineage>
        <taxon>Eukaryota</taxon>
        <taxon>Viridiplantae</taxon>
        <taxon>Streptophyta</taxon>
        <taxon>Embryophyta</taxon>
        <taxon>Tracheophyta</taxon>
        <taxon>Spermatophyta</taxon>
        <taxon>Magnoliopsida</taxon>
        <taxon>eudicotyledons</taxon>
        <taxon>Gunneridae</taxon>
        <taxon>Pentapetalae</taxon>
        <taxon>rosids</taxon>
        <taxon>malvids</taxon>
        <taxon>Brassicales</taxon>
        <taxon>Brassicaceae</taxon>
        <taxon>Brassiceae</taxon>
        <taxon>Brassica</taxon>
    </lineage>
</organism>
<dbReference type="EnsemblPlants" id="Bo1g046480.1">
    <property type="protein sequence ID" value="Bo1g046480.1"/>
    <property type="gene ID" value="Bo1g046480"/>
</dbReference>
<accession>A0A0D3A6P5</accession>
<dbReference type="OMA" id="RCWDWSS"/>
<proteinExistence type="predicted"/>
<protein>
    <submittedName>
        <fullName evidence="2">Uncharacterized protein</fullName>
    </submittedName>
</protein>
<reference evidence="2" key="2">
    <citation type="submission" date="2015-03" db="UniProtKB">
        <authorList>
            <consortium name="EnsemblPlants"/>
        </authorList>
    </citation>
    <scope>IDENTIFICATION</scope>
</reference>
<dbReference type="Gramene" id="Bo1g046480.1">
    <property type="protein sequence ID" value="Bo1g046480.1"/>
    <property type="gene ID" value="Bo1g046480"/>
</dbReference>
<keyword evidence="3" id="KW-1185">Reference proteome</keyword>
<evidence type="ECO:0000313" key="3">
    <source>
        <dbReference type="Proteomes" id="UP000032141"/>
    </source>
</evidence>
<dbReference type="AlphaFoldDB" id="A0A0D3A6P5"/>
<dbReference type="Proteomes" id="UP000032141">
    <property type="component" value="Chromosome C1"/>
</dbReference>
<sequence>MHRCWDWSSRPSRRHQKSKTGLCNYRSGSTGSLRRRLAQEDPGFGRHHFGL</sequence>
<feature type="region of interest" description="Disordered" evidence="1">
    <location>
        <begin position="1"/>
        <end position="39"/>
    </location>
</feature>
<evidence type="ECO:0000256" key="1">
    <source>
        <dbReference type="SAM" id="MobiDB-lite"/>
    </source>
</evidence>
<name>A0A0D3A6P5_BRAOL</name>
<evidence type="ECO:0000313" key="2">
    <source>
        <dbReference type="EnsemblPlants" id="Bo1g046480.1"/>
    </source>
</evidence>
<dbReference type="HOGENOM" id="CLU_3109191_0_0_1"/>
<reference evidence="2 3" key="1">
    <citation type="journal article" date="2014" name="Genome Biol.">
        <title>Transcriptome and methylome profiling reveals relics of genome dominance in the mesopolyploid Brassica oleracea.</title>
        <authorList>
            <person name="Parkin I.A."/>
            <person name="Koh C."/>
            <person name="Tang H."/>
            <person name="Robinson S.J."/>
            <person name="Kagale S."/>
            <person name="Clarke W.E."/>
            <person name="Town C.D."/>
            <person name="Nixon J."/>
            <person name="Krishnakumar V."/>
            <person name="Bidwell S.L."/>
            <person name="Denoeud F."/>
            <person name="Belcram H."/>
            <person name="Links M.G."/>
            <person name="Just J."/>
            <person name="Clarke C."/>
            <person name="Bender T."/>
            <person name="Huebert T."/>
            <person name="Mason A.S."/>
            <person name="Pires J.C."/>
            <person name="Barker G."/>
            <person name="Moore J."/>
            <person name="Walley P.G."/>
            <person name="Manoli S."/>
            <person name="Batley J."/>
            <person name="Edwards D."/>
            <person name="Nelson M.N."/>
            <person name="Wang X."/>
            <person name="Paterson A.H."/>
            <person name="King G."/>
            <person name="Bancroft I."/>
            <person name="Chalhoub B."/>
            <person name="Sharpe A.G."/>
        </authorList>
    </citation>
    <scope>NUCLEOTIDE SEQUENCE</scope>
    <source>
        <strain evidence="2 3">cv. TO1000</strain>
    </source>
</reference>